<evidence type="ECO:0000313" key="9">
    <source>
        <dbReference type="EMBL" id="EUA14055.1"/>
    </source>
</evidence>
<feature type="region of interest" description="Disordered" evidence="7">
    <location>
        <begin position="154"/>
        <end position="186"/>
    </location>
</feature>
<dbReference type="GO" id="GO:0009097">
    <property type="term" value="P:isoleucine biosynthetic process"/>
    <property type="evidence" value="ECO:0007669"/>
    <property type="project" value="UniProtKB-UniPathway"/>
</dbReference>
<organism evidence="9">
    <name type="scientific">Mycobacterium xenopi 4042</name>
    <dbReference type="NCBI Taxonomy" id="1299334"/>
    <lineage>
        <taxon>Bacteria</taxon>
        <taxon>Bacillati</taxon>
        <taxon>Actinomycetota</taxon>
        <taxon>Actinomycetes</taxon>
        <taxon>Mycobacteriales</taxon>
        <taxon>Mycobacteriaceae</taxon>
        <taxon>Mycobacterium</taxon>
    </lineage>
</organism>
<dbReference type="CDD" id="cd07035">
    <property type="entry name" value="TPP_PYR_POX_like"/>
    <property type="match status" value="1"/>
</dbReference>
<dbReference type="AlphaFoldDB" id="X7Z5X7"/>
<name>X7Z5X7_MYCXE</name>
<feature type="compositionally biased region" description="Basic and acidic residues" evidence="7">
    <location>
        <begin position="177"/>
        <end position="186"/>
    </location>
</feature>
<dbReference type="Gene3D" id="3.40.50.1220">
    <property type="entry name" value="TPP-binding domain"/>
    <property type="match status" value="1"/>
</dbReference>
<dbReference type="PANTHER" id="PTHR18968">
    <property type="entry name" value="THIAMINE PYROPHOSPHATE ENZYMES"/>
    <property type="match status" value="1"/>
</dbReference>
<dbReference type="PANTHER" id="PTHR18968:SF13">
    <property type="entry name" value="ACETOLACTATE SYNTHASE CATALYTIC SUBUNIT, MITOCHONDRIAL"/>
    <property type="match status" value="1"/>
</dbReference>
<dbReference type="SUPFAM" id="SSF52518">
    <property type="entry name" value="Thiamin diphosphate-binding fold (THDP-binding)"/>
    <property type="match status" value="1"/>
</dbReference>
<dbReference type="Pfam" id="PF00205">
    <property type="entry name" value="TPP_enzyme_M"/>
    <property type="match status" value="1"/>
</dbReference>
<dbReference type="GO" id="GO:0009099">
    <property type="term" value="P:L-valine biosynthetic process"/>
    <property type="evidence" value="ECO:0007669"/>
    <property type="project" value="UniProtKB-UniPathway"/>
</dbReference>
<proteinExistence type="inferred from homology"/>
<keyword evidence="6" id="KW-0100">Branched-chain amino acid biosynthesis</keyword>
<dbReference type="GO" id="GO:0000287">
    <property type="term" value="F:magnesium ion binding"/>
    <property type="evidence" value="ECO:0007669"/>
    <property type="project" value="InterPro"/>
</dbReference>
<dbReference type="InterPro" id="IPR045229">
    <property type="entry name" value="TPP_enz"/>
</dbReference>
<dbReference type="EMBL" id="JAOB01000081">
    <property type="protein sequence ID" value="EUA14055.1"/>
    <property type="molecule type" value="Genomic_DNA"/>
</dbReference>
<dbReference type="InterPro" id="IPR012000">
    <property type="entry name" value="Thiamin_PyroP_enz_cen_dom"/>
</dbReference>
<evidence type="ECO:0000256" key="4">
    <source>
        <dbReference type="ARBA" id="ARBA00013145"/>
    </source>
</evidence>
<evidence type="ECO:0000256" key="7">
    <source>
        <dbReference type="SAM" id="MobiDB-lite"/>
    </source>
</evidence>
<comment type="similarity">
    <text evidence="3">Belongs to the TPP enzyme family.</text>
</comment>
<protein>
    <recommendedName>
        <fullName evidence="4">acetolactate synthase</fullName>
        <ecNumber evidence="4">2.2.1.6</ecNumber>
    </recommendedName>
</protein>
<dbReference type="GO" id="GO:0005948">
    <property type="term" value="C:acetolactate synthase complex"/>
    <property type="evidence" value="ECO:0007669"/>
    <property type="project" value="TreeGrafter"/>
</dbReference>
<dbReference type="GO" id="GO:0050660">
    <property type="term" value="F:flavin adenine dinucleotide binding"/>
    <property type="evidence" value="ECO:0007669"/>
    <property type="project" value="TreeGrafter"/>
</dbReference>
<accession>X7Z5X7</accession>
<comment type="pathway">
    <text evidence="2">Amino-acid biosynthesis; L-valine biosynthesis; L-valine from pyruvate: step 1/4.</text>
</comment>
<dbReference type="SUPFAM" id="SSF52467">
    <property type="entry name" value="DHS-like NAD/FAD-binding domain"/>
    <property type="match status" value="1"/>
</dbReference>
<dbReference type="PATRIC" id="fig|1299334.3.peg.8935"/>
<dbReference type="GO" id="GO:0030976">
    <property type="term" value="F:thiamine pyrophosphate binding"/>
    <property type="evidence" value="ECO:0007669"/>
    <property type="project" value="InterPro"/>
</dbReference>
<sequence>MVAITGQVGRSLIGTDAFQEADISGITMPITKHNFLVREGDEIPRVLAEAFHIASTGRPGAVLVDIPKDVLQGQCTFSWPPRLDLPGYKPTTKPHSRQVREAARLIAAARKPVLYIGGGVIRGNATQELRELAELTGIPVVTTLMARGAFRTATPASGHAGHARHGRGGGGPAAQRPADRAGHPFR</sequence>
<dbReference type="EC" id="2.2.1.6" evidence="4"/>
<dbReference type="UniPathway" id="UPA00049">
    <property type="reaction ID" value="UER00059"/>
</dbReference>
<dbReference type="UniPathway" id="UPA00047">
    <property type="reaction ID" value="UER00055"/>
</dbReference>
<evidence type="ECO:0000256" key="5">
    <source>
        <dbReference type="ARBA" id="ARBA00022605"/>
    </source>
</evidence>
<reference evidence="9" key="1">
    <citation type="submission" date="2014-01" db="EMBL/GenBank/DDBJ databases">
        <authorList>
            <person name="Brown-Elliot B."/>
            <person name="Wallace R."/>
            <person name="Lenaerts A."/>
            <person name="Ordway D."/>
            <person name="DeGroote M.A."/>
            <person name="Parker T."/>
            <person name="Sizemore C."/>
            <person name="Tallon L.J."/>
            <person name="Sadzewicz L.K."/>
            <person name="Sengamalay N."/>
            <person name="Fraser C.M."/>
            <person name="Hine E."/>
            <person name="Shefchek K.A."/>
            <person name="Das S.P."/>
            <person name="Tettelin H."/>
        </authorList>
    </citation>
    <scope>NUCLEOTIDE SEQUENCE [LARGE SCALE GENOMIC DNA]</scope>
    <source>
        <strain evidence="9">4042</strain>
    </source>
</reference>
<comment type="pathway">
    <text evidence="1">Amino-acid biosynthesis; L-isoleucine biosynthesis; L-isoleucine from 2-oxobutanoate: step 1/4.</text>
</comment>
<evidence type="ECO:0000256" key="3">
    <source>
        <dbReference type="ARBA" id="ARBA00007812"/>
    </source>
</evidence>
<dbReference type="GO" id="GO:0003984">
    <property type="term" value="F:acetolactate synthase activity"/>
    <property type="evidence" value="ECO:0007669"/>
    <property type="project" value="UniProtKB-EC"/>
</dbReference>
<dbReference type="Gene3D" id="3.40.50.970">
    <property type="match status" value="1"/>
</dbReference>
<comment type="caution">
    <text evidence="9">The sequence shown here is derived from an EMBL/GenBank/DDBJ whole genome shotgun (WGS) entry which is preliminary data.</text>
</comment>
<evidence type="ECO:0000256" key="6">
    <source>
        <dbReference type="ARBA" id="ARBA00023304"/>
    </source>
</evidence>
<dbReference type="InterPro" id="IPR029035">
    <property type="entry name" value="DHS-like_NAD/FAD-binding_dom"/>
</dbReference>
<gene>
    <name evidence="9" type="ORF">I553_7175</name>
</gene>
<feature type="domain" description="Thiamine pyrophosphate enzyme central" evidence="8">
    <location>
        <begin position="99"/>
        <end position="162"/>
    </location>
</feature>
<evidence type="ECO:0000256" key="2">
    <source>
        <dbReference type="ARBA" id="ARBA00005025"/>
    </source>
</evidence>
<dbReference type="InterPro" id="IPR029061">
    <property type="entry name" value="THDP-binding"/>
</dbReference>
<evidence type="ECO:0000256" key="1">
    <source>
        <dbReference type="ARBA" id="ARBA00004974"/>
    </source>
</evidence>
<keyword evidence="5" id="KW-0028">Amino-acid biosynthesis</keyword>
<evidence type="ECO:0000259" key="8">
    <source>
        <dbReference type="Pfam" id="PF00205"/>
    </source>
</evidence>